<dbReference type="Gene3D" id="2.30.30.380">
    <property type="entry name" value="Zn-finger domain of Sec23/24"/>
    <property type="match status" value="1"/>
</dbReference>
<dbReference type="GO" id="GO:0016477">
    <property type="term" value="P:cell migration"/>
    <property type="evidence" value="ECO:0007669"/>
    <property type="project" value="TreeGrafter"/>
</dbReference>
<comment type="similarity">
    <text evidence="2">Belongs to the peptidase C64 family.</text>
</comment>
<feature type="domain" description="RanBP2-type" evidence="15">
    <location>
        <begin position="89"/>
        <end position="118"/>
    </location>
</feature>
<dbReference type="InterPro" id="IPR041294">
    <property type="entry name" value="AnkUBD"/>
</dbReference>
<evidence type="ECO:0000256" key="10">
    <source>
        <dbReference type="ARBA" id="ARBA00022801"/>
    </source>
</evidence>
<dbReference type="GO" id="GO:0016055">
    <property type="term" value="P:Wnt signaling pathway"/>
    <property type="evidence" value="ECO:0007669"/>
    <property type="project" value="UniProtKB-KW"/>
</dbReference>
<evidence type="ECO:0000313" key="17">
    <source>
        <dbReference type="EMBL" id="KAL0276619.1"/>
    </source>
</evidence>
<feature type="region of interest" description="Disordered" evidence="14">
    <location>
        <begin position="179"/>
        <end position="215"/>
    </location>
</feature>
<dbReference type="SUPFAM" id="SSF90209">
    <property type="entry name" value="Ran binding protein zinc finger-like"/>
    <property type="match status" value="2"/>
</dbReference>
<name>A0AAW2I349_9NEOP</name>
<evidence type="ECO:0000256" key="14">
    <source>
        <dbReference type="SAM" id="MobiDB-lite"/>
    </source>
</evidence>
<dbReference type="GO" id="GO:0070530">
    <property type="term" value="F:K63-linked polyubiquitin modification-dependent protein binding"/>
    <property type="evidence" value="ECO:0007669"/>
    <property type="project" value="TreeGrafter"/>
</dbReference>
<dbReference type="PROSITE" id="PS01358">
    <property type="entry name" value="ZF_RANBP2_1"/>
    <property type="match status" value="3"/>
</dbReference>
<dbReference type="Pfam" id="PF18418">
    <property type="entry name" value="AnkUBD"/>
    <property type="match status" value="1"/>
</dbReference>
<dbReference type="PANTHER" id="PTHR13367:SF28">
    <property type="entry name" value="UBIQUITIN THIOESTERASE ZRANB1"/>
    <property type="match status" value="1"/>
</dbReference>
<sequence length="844" mass="94850">MSKGTEEKWSCEVCTYENWPSSLKCTMCRSKKPLFGEDIYKLREERQEKNILEIDTEGYLESGKSNRGSDNRRESGIHGARAVTPEVISASAWPCVVCTFLNTENSLSCLQCDTPRSKSSNNKNNSPKLDGDKTKLLYKNSNFDRREIDKFDSSVRKLSKSNSQNLSLTPTADKVAITKSSSQNVIETSDKGRIYANRSPDGRSPPAAERGSPPNVIIKTETDAIDSNILSENLDNNPSDRNVKNNRSQSKLNLVNEELDNVHYLTKFNNGSVNVNAQNQIVRGQMSSTQKWSCPHCTYENWPKSVKCIMCGLGNNPYPVQGARGSPADSPDCDSAKGGCTPIINDDSYLTSVRRSNSRRFESSGTNSNQQPSPNNCEYERRLRLSRQADWSWLDACIGVVEGDPSPVEAYLSSGGNPARFLTANEIAILNRPSAFDAGHTLVHLAIRFHREDMLATLLSHIEGSGSGVKRVPSYVAPDLAADIRRHINSTLRQRKGSFPCYFVTESATFALPAEVEDLSTPIQDQLFEELLDKEVQSQLESDPAVLNWSLEITVRLGSRLYALWNRSAGDCLLDSAMQATWGVFDRENVLRRALAESLHQGGHLFYPRWKEYESSQASLLHFTMDETQYEEDWAGLLSLANQPGASLDQLHVFALSHILRRPIIVYGVKYVKSFRGETLGFARFEGVYLPLLWEPSFCIRSPLALGYTRGHFSALVPLEPYSRLDGTTSLSASNNIEDNSDHLQVTFLPLMDRERKMLPVHFLTQNEIGREESILRQWLDVCVTEGGIMVAQQKLHKRPLLVAQMLEEWLNHYRRLEQMTQAPFTTRQIPVQDYSSEGETDDE</sequence>
<keyword evidence="6" id="KW-0479">Metal-binding</keyword>
<evidence type="ECO:0000259" key="16">
    <source>
        <dbReference type="PROSITE" id="PS50802"/>
    </source>
</evidence>
<organism evidence="17">
    <name type="scientific">Menopon gallinae</name>
    <name type="common">poultry shaft louse</name>
    <dbReference type="NCBI Taxonomy" id="328185"/>
    <lineage>
        <taxon>Eukaryota</taxon>
        <taxon>Metazoa</taxon>
        <taxon>Ecdysozoa</taxon>
        <taxon>Arthropoda</taxon>
        <taxon>Hexapoda</taxon>
        <taxon>Insecta</taxon>
        <taxon>Pterygota</taxon>
        <taxon>Neoptera</taxon>
        <taxon>Paraneoptera</taxon>
        <taxon>Psocodea</taxon>
        <taxon>Troctomorpha</taxon>
        <taxon>Phthiraptera</taxon>
        <taxon>Amblycera</taxon>
        <taxon>Menoponidae</taxon>
        <taxon>Menopon</taxon>
    </lineage>
</organism>
<feature type="region of interest" description="Disordered" evidence="14">
    <location>
        <begin position="355"/>
        <end position="377"/>
    </location>
</feature>
<dbReference type="PROSITE" id="PS50802">
    <property type="entry name" value="OTU"/>
    <property type="match status" value="1"/>
</dbReference>
<evidence type="ECO:0000256" key="11">
    <source>
        <dbReference type="ARBA" id="ARBA00022807"/>
    </source>
</evidence>
<dbReference type="GO" id="GO:0004843">
    <property type="term" value="F:cysteine-type deubiquitinase activity"/>
    <property type="evidence" value="ECO:0007669"/>
    <property type="project" value="UniProtKB-EC"/>
</dbReference>
<evidence type="ECO:0000256" key="4">
    <source>
        <dbReference type="ARBA" id="ARBA00022670"/>
    </source>
</evidence>
<dbReference type="GO" id="GO:0071947">
    <property type="term" value="P:protein deubiquitination involved in ubiquitin-dependent protein catabolic process"/>
    <property type="evidence" value="ECO:0007669"/>
    <property type="project" value="TreeGrafter"/>
</dbReference>
<keyword evidence="4" id="KW-0645">Protease</keyword>
<evidence type="ECO:0000256" key="1">
    <source>
        <dbReference type="ARBA" id="ARBA00000707"/>
    </source>
</evidence>
<evidence type="ECO:0000256" key="12">
    <source>
        <dbReference type="ARBA" id="ARBA00022833"/>
    </source>
</evidence>
<dbReference type="Pfam" id="PF00641">
    <property type="entry name" value="Zn_ribbon_RanBP"/>
    <property type="match status" value="2"/>
</dbReference>
<keyword evidence="12" id="KW-0862">Zinc</keyword>
<dbReference type="GO" id="GO:0030177">
    <property type="term" value="P:positive regulation of Wnt signaling pathway"/>
    <property type="evidence" value="ECO:0007669"/>
    <property type="project" value="TreeGrafter"/>
</dbReference>
<dbReference type="GO" id="GO:0007010">
    <property type="term" value="P:cytoskeleton organization"/>
    <property type="evidence" value="ECO:0007669"/>
    <property type="project" value="TreeGrafter"/>
</dbReference>
<evidence type="ECO:0000256" key="3">
    <source>
        <dbReference type="ARBA" id="ARBA00012759"/>
    </source>
</evidence>
<keyword evidence="8 13" id="KW-0863">Zinc-finger</keyword>
<keyword evidence="7" id="KW-0677">Repeat</keyword>
<accession>A0AAW2I349</accession>
<feature type="domain" description="RanBP2-type" evidence="15">
    <location>
        <begin position="5"/>
        <end position="34"/>
    </location>
</feature>
<dbReference type="PANTHER" id="PTHR13367">
    <property type="entry name" value="UBIQUITIN THIOESTERASE"/>
    <property type="match status" value="1"/>
</dbReference>
<proteinExistence type="inferred from homology"/>
<keyword evidence="10" id="KW-0378">Hydrolase</keyword>
<evidence type="ECO:0000256" key="13">
    <source>
        <dbReference type="PROSITE-ProRule" id="PRU00322"/>
    </source>
</evidence>
<reference evidence="17" key="1">
    <citation type="journal article" date="2024" name="Gigascience">
        <title>Chromosome-level genome of the poultry shaft louse Menopon gallinae provides insight into the host-switching and adaptive evolution of parasitic lice.</title>
        <authorList>
            <person name="Xu Y."/>
            <person name="Ma L."/>
            <person name="Liu S."/>
            <person name="Liang Y."/>
            <person name="Liu Q."/>
            <person name="He Z."/>
            <person name="Tian L."/>
            <person name="Duan Y."/>
            <person name="Cai W."/>
            <person name="Li H."/>
            <person name="Song F."/>
        </authorList>
    </citation>
    <scope>NUCLEOTIDE SEQUENCE</scope>
    <source>
        <strain evidence="17">Cailab_2023a</strain>
    </source>
</reference>
<dbReference type="GO" id="GO:0005634">
    <property type="term" value="C:nucleus"/>
    <property type="evidence" value="ECO:0007669"/>
    <property type="project" value="TreeGrafter"/>
</dbReference>
<evidence type="ECO:0000256" key="2">
    <source>
        <dbReference type="ARBA" id="ARBA00005865"/>
    </source>
</evidence>
<dbReference type="EMBL" id="JARGDH010000002">
    <property type="protein sequence ID" value="KAL0276619.1"/>
    <property type="molecule type" value="Genomic_DNA"/>
</dbReference>
<dbReference type="GO" id="GO:0008270">
    <property type="term" value="F:zinc ion binding"/>
    <property type="evidence" value="ECO:0007669"/>
    <property type="project" value="UniProtKB-KW"/>
</dbReference>
<evidence type="ECO:0000256" key="6">
    <source>
        <dbReference type="ARBA" id="ARBA00022723"/>
    </source>
</evidence>
<dbReference type="Pfam" id="PF02338">
    <property type="entry name" value="OTU"/>
    <property type="match status" value="1"/>
</dbReference>
<evidence type="ECO:0000259" key="15">
    <source>
        <dbReference type="PROSITE" id="PS50199"/>
    </source>
</evidence>
<dbReference type="EC" id="3.4.19.12" evidence="3"/>
<evidence type="ECO:0000256" key="5">
    <source>
        <dbReference type="ARBA" id="ARBA00022687"/>
    </source>
</evidence>
<dbReference type="InterPro" id="IPR003323">
    <property type="entry name" value="OTU_dom"/>
</dbReference>
<dbReference type="Gene3D" id="1.25.40.560">
    <property type="match status" value="1"/>
</dbReference>
<protein>
    <recommendedName>
        <fullName evidence="3">ubiquitinyl hydrolase 1</fullName>
        <ecNumber evidence="3">3.4.19.12</ecNumber>
    </recommendedName>
</protein>
<feature type="domain" description="OTU" evidence="16">
    <location>
        <begin position="561"/>
        <end position="719"/>
    </location>
</feature>
<comment type="caution">
    <text evidence="17">The sequence shown here is derived from an EMBL/GenBank/DDBJ whole genome shotgun (WGS) entry which is preliminary data.</text>
</comment>
<dbReference type="InterPro" id="IPR049768">
    <property type="entry name" value="ZRANB1_OTU"/>
</dbReference>
<feature type="domain" description="RanBP2-type" evidence="15">
    <location>
        <begin position="288"/>
        <end position="317"/>
    </location>
</feature>
<feature type="region of interest" description="Disordered" evidence="14">
    <location>
        <begin position="230"/>
        <end position="249"/>
    </location>
</feature>
<feature type="compositionally biased region" description="Low complexity" evidence="14">
    <location>
        <begin position="117"/>
        <end position="126"/>
    </location>
</feature>
<keyword evidence="5" id="KW-0879">Wnt signaling pathway</keyword>
<evidence type="ECO:0000256" key="9">
    <source>
        <dbReference type="ARBA" id="ARBA00022786"/>
    </source>
</evidence>
<dbReference type="EMBL" id="JARGDH010000002">
    <property type="protein sequence ID" value="KAL0276620.1"/>
    <property type="molecule type" value="Genomic_DNA"/>
</dbReference>
<keyword evidence="11" id="KW-0788">Thiol protease</keyword>
<dbReference type="EMBL" id="JARGDH010000002">
    <property type="protein sequence ID" value="KAL0276621.1"/>
    <property type="molecule type" value="Genomic_DNA"/>
</dbReference>
<evidence type="ECO:0000256" key="8">
    <source>
        <dbReference type="ARBA" id="ARBA00022771"/>
    </source>
</evidence>
<dbReference type="CDD" id="cd22767">
    <property type="entry name" value="OTU_ZRANB1"/>
    <property type="match status" value="1"/>
</dbReference>
<dbReference type="InterPro" id="IPR001876">
    <property type="entry name" value="Znf_RanBP2"/>
</dbReference>
<dbReference type="InterPro" id="IPR051346">
    <property type="entry name" value="OTU_Deubiquitinase"/>
</dbReference>
<dbReference type="SMART" id="SM00547">
    <property type="entry name" value="ZnF_RBZ"/>
    <property type="match status" value="3"/>
</dbReference>
<evidence type="ECO:0000256" key="7">
    <source>
        <dbReference type="ARBA" id="ARBA00022737"/>
    </source>
</evidence>
<keyword evidence="9" id="KW-0833">Ubl conjugation pathway</keyword>
<dbReference type="GO" id="GO:0005737">
    <property type="term" value="C:cytoplasm"/>
    <property type="evidence" value="ECO:0007669"/>
    <property type="project" value="TreeGrafter"/>
</dbReference>
<dbReference type="PROSITE" id="PS50199">
    <property type="entry name" value="ZF_RANBP2_2"/>
    <property type="match status" value="3"/>
</dbReference>
<dbReference type="GO" id="GO:1990168">
    <property type="term" value="P:protein K33-linked deubiquitination"/>
    <property type="evidence" value="ECO:0007669"/>
    <property type="project" value="TreeGrafter"/>
</dbReference>
<dbReference type="Gene3D" id="4.10.1060.10">
    <property type="entry name" value="Zinc finger, RanBP2-type"/>
    <property type="match status" value="2"/>
</dbReference>
<gene>
    <name evidence="17" type="ORF">PYX00_004157</name>
</gene>
<feature type="compositionally biased region" description="Polar residues" evidence="14">
    <location>
        <begin position="363"/>
        <end position="376"/>
    </location>
</feature>
<dbReference type="GO" id="GO:0035523">
    <property type="term" value="P:protein K29-linked deubiquitination"/>
    <property type="evidence" value="ECO:0007669"/>
    <property type="project" value="TreeGrafter"/>
</dbReference>
<comment type="catalytic activity">
    <reaction evidence="1">
        <text>Thiol-dependent hydrolysis of ester, thioester, amide, peptide and isopeptide bonds formed by the C-terminal Gly of ubiquitin (a 76-residue protein attached to proteins as an intracellular targeting signal).</text>
        <dbReference type="EC" id="3.4.19.12"/>
    </reaction>
</comment>
<feature type="region of interest" description="Disordered" evidence="14">
    <location>
        <begin position="113"/>
        <end position="135"/>
    </location>
</feature>
<dbReference type="AlphaFoldDB" id="A0AAW2I349"/>
<dbReference type="InterPro" id="IPR036443">
    <property type="entry name" value="Znf_RanBP2_sf"/>
</dbReference>